<evidence type="ECO:0000313" key="2">
    <source>
        <dbReference type="Proteomes" id="UP000789366"/>
    </source>
</evidence>
<organism evidence="1 2">
    <name type="scientific">Cetraspora pellucida</name>
    <dbReference type="NCBI Taxonomy" id="1433469"/>
    <lineage>
        <taxon>Eukaryota</taxon>
        <taxon>Fungi</taxon>
        <taxon>Fungi incertae sedis</taxon>
        <taxon>Mucoromycota</taxon>
        <taxon>Glomeromycotina</taxon>
        <taxon>Glomeromycetes</taxon>
        <taxon>Diversisporales</taxon>
        <taxon>Gigasporaceae</taxon>
        <taxon>Cetraspora</taxon>
    </lineage>
</organism>
<keyword evidence="2" id="KW-1185">Reference proteome</keyword>
<dbReference type="Proteomes" id="UP000789366">
    <property type="component" value="Unassembled WGS sequence"/>
</dbReference>
<reference evidence="1" key="1">
    <citation type="submission" date="2021-06" db="EMBL/GenBank/DDBJ databases">
        <authorList>
            <person name="Kallberg Y."/>
            <person name="Tangrot J."/>
            <person name="Rosling A."/>
        </authorList>
    </citation>
    <scope>NUCLEOTIDE SEQUENCE</scope>
    <source>
        <strain evidence="1">28 12/20/2015</strain>
    </source>
</reference>
<accession>A0ACA9QYG5</accession>
<comment type="caution">
    <text evidence="1">The sequence shown here is derived from an EMBL/GenBank/DDBJ whole genome shotgun (WGS) entry which is preliminary data.</text>
</comment>
<protein>
    <submittedName>
        <fullName evidence="1">3928_t:CDS:1</fullName>
    </submittedName>
</protein>
<gene>
    <name evidence="1" type="ORF">SPELUC_LOCUS15680</name>
</gene>
<feature type="non-terminal residue" evidence="1">
    <location>
        <position position="1"/>
    </location>
</feature>
<sequence>TILESIKSSSLWNSFKVFNLQTPVRDSYNLEYSKFMNDVGDAILCPLNIEVNIINNTILQQLKGDTVNLYSTDDLADDKTQENNINQRNMPTTELMNSFNAPRIPQHCLTLKQGCVATIMRNLSLQDGLCKNSRVIITNIGHRLITVKNPITNCIAHLPRITFLFRSSHFPFKIRRHQFPLRLAYSSTFNSSQGLTLDRVVLDLHTLVFSHGQLYTALTRVRQRNHILLLIEKDQTSNFFTTKNI</sequence>
<name>A0ACA9QYG5_9GLOM</name>
<evidence type="ECO:0000313" key="1">
    <source>
        <dbReference type="EMBL" id="CAG8769459.1"/>
    </source>
</evidence>
<feature type="non-terminal residue" evidence="1">
    <location>
        <position position="245"/>
    </location>
</feature>
<proteinExistence type="predicted"/>
<dbReference type="EMBL" id="CAJVPW010053122">
    <property type="protein sequence ID" value="CAG8769459.1"/>
    <property type="molecule type" value="Genomic_DNA"/>
</dbReference>